<dbReference type="SMART" id="SM00867">
    <property type="entry name" value="YceI"/>
    <property type="match status" value="1"/>
</dbReference>
<proteinExistence type="predicted"/>
<dbReference type="InterPro" id="IPR007372">
    <property type="entry name" value="Lipid/polyisoprenoid-bd_YceI"/>
</dbReference>
<sequence>MQGIVIIAMSSWEKPSPVSGLADAFTFTHMKDRKPMNTYFFKNAGAVFAAALLSSSAFAATPASVPSGAYSVETSHTQIGFSVLHFGFTYYSGQFSGVTGTLQLDSAHPDASHLNVTIPVSSVSTTSTVLTGELKNGEWFDVAKYPEATFVSTQVRQTAADEALVTGNLTLHGVTHPEVLHVHFVGAGVNPMDKAYTVGFQAQATIHRSDFGVKKYVPYVGDDVTLTIAGAFEKTAGK</sequence>
<dbReference type="PANTHER" id="PTHR34406">
    <property type="entry name" value="PROTEIN YCEI"/>
    <property type="match status" value="1"/>
</dbReference>
<accession>A0ABQ5X1Q9</accession>
<dbReference type="Pfam" id="PF04264">
    <property type="entry name" value="YceI"/>
    <property type="match status" value="1"/>
</dbReference>
<dbReference type="Proteomes" id="UP001156672">
    <property type="component" value="Unassembled WGS sequence"/>
</dbReference>
<organism evidence="2 3">
    <name type="scientific">Gluconobacter albidus</name>
    <dbReference type="NCBI Taxonomy" id="318683"/>
    <lineage>
        <taxon>Bacteria</taxon>
        <taxon>Pseudomonadati</taxon>
        <taxon>Pseudomonadota</taxon>
        <taxon>Alphaproteobacteria</taxon>
        <taxon>Acetobacterales</taxon>
        <taxon>Acetobacteraceae</taxon>
        <taxon>Gluconobacter</taxon>
    </lineage>
</organism>
<dbReference type="InterPro" id="IPR036761">
    <property type="entry name" value="TTHA0802/YceI-like_sf"/>
</dbReference>
<reference evidence="3" key="1">
    <citation type="journal article" date="2019" name="Int. J. Syst. Evol. Microbiol.">
        <title>The Global Catalogue of Microorganisms (GCM) 10K type strain sequencing project: providing services to taxonomists for standard genome sequencing and annotation.</title>
        <authorList>
            <consortium name="The Broad Institute Genomics Platform"/>
            <consortium name="The Broad Institute Genome Sequencing Center for Infectious Disease"/>
            <person name="Wu L."/>
            <person name="Ma J."/>
        </authorList>
    </citation>
    <scope>NUCLEOTIDE SEQUENCE [LARGE SCALE GENOMIC DNA]</scope>
    <source>
        <strain evidence="3">NBRC 3250</strain>
    </source>
</reference>
<name>A0ABQ5X1Q9_9PROT</name>
<dbReference type="SUPFAM" id="SSF101874">
    <property type="entry name" value="YceI-like"/>
    <property type="match status" value="1"/>
</dbReference>
<dbReference type="PANTHER" id="PTHR34406:SF1">
    <property type="entry name" value="PROTEIN YCEI"/>
    <property type="match status" value="1"/>
</dbReference>
<dbReference type="Gene3D" id="2.40.128.110">
    <property type="entry name" value="Lipid/polyisoprenoid-binding, YceI-like"/>
    <property type="match status" value="1"/>
</dbReference>
<evidence type="ECO:0000313" key="3">
    <source>
        <dbReference type="Proteomes" id="UP001156672"/>
    </source>
</evidence>
<feature type="domain" description="Lipid/polyisoprenoid-binding YceI-like" evidence="1">
    <location>
        <begin position="69"/>
        <end position="233"/>
    </location>
</feature>
<evidence type="ECO:0000313" key="2">
    <source>
        <dbReference type="EMBL" id="GLQ69758.1"/>
    </source>
</evidence>
<evidence type="ECO:0000259" key="1">
    <source>
        <dbReference type="SMART" id="SM00867"/>
    </source>
</evidence>
<comment type="caution">
    <text evidence="2">The sequence shown here is derived from an EMBL/GenBank/DDBJ whole genome shotgun (WGS) entry which is preliminary data.</text>
</comment>
<keyword evidence="3" id="KW-1185">Reference proteome</keyword>
<dbReference type="EMBL" id="BSNW01000046">
    <property type="protein sequence ID" value="GLQ69758.1"/>
    <property type="molecule type" value="Genomic_DNA"/>
</dbReference>
<gene>
    <name evidence="2" type="ORF">GCM10007866_22110</name>
</gene>
<protein>
    <recommendedName>
        <fullName evidence="1">Lipid/polyisoprenoid-binding YceI-like domain-containing protein</fullName>
    </recommendedName>
</protein>